<reference evidence="1 2" key="1">
    <citation type="submission" date="2019-11" db="EMBL/GenBank/DDBJ databases">
        <title>Venatorbacter sp. nov. a predator of Campylobacter and other Gram-negative bacteria.</title>
        <authorList>
            <person name="Saeedi A."/>
            <person name="Cummings N.J."/>
            <person name="Connerton I.F."/>
            <person name="Connerton P.L."/>
        </authorList>
    </citation>
    <scope>NUCLEOTIDE SEQUENCE [LARGE SCALE GENOMIC DNA]</scope>
    <source>
        <strain evidence="1">XL5</strain>
    </source>
</reference>
<name>A0A9X7UWB3_9GAMM</name>
<protein>
    <submittedName>
        <fullName evidence="1">Uncharacterized protein</fullName>
    </submittedName>
</protein>
<keyword evidence="2" id="KW-1185">Reference proteome</keyword>
<evidence type="ECO:0000313" key="1">
    <source>
        <dbReference type="EMBL" id="QQD24827.1"/>
    </source>
</evidence>
<dbReference type="AlphaFoldDB" id="A0A9X7UWB3"/>
<proteinExistence type="predicted"/>
<dbReference type="KEGG" id="vcw:GJQ55_10265"/>
<accession>A0A9X7UWB3</accession>
<dbReference type="EMBL" id="CP046056">
    <property type="protein sequence ID" value="QQD24827.1"/>
    <property type="molecule type" value="Genomic_DNA"/>
</dbReference>
<evidence type="ECO:0000313" key="2">
    <source>
        <dbReference type="Proteomes" id="UP000596074"/>
    </source>
</evidence>
<organism evidence="1 2">
    <name type="scientific">Venatoribacter cucullus</name>
    <dbReference type="NCBI Taxonomy" id="2661630"/>
    <lineage>
        <taxon>Bacteria</taxon>
        <taxon>Pseudomonadati</taxon>
        <taxon>Pseudomonadota</taxon>
        <taxon>Gammaproteobacteria</taxon>
        <taxon>Oceanospirillales</taxon>
        <taxon>Oceanospirillaceae</taxon>
        <taxon>Venatoribacter</taxon>
    </lineage>
</organism>
<sequence>MNEFTVPAYLQDARQLLSESGFACTGRWYHGTASGLIPSIQAHGLHGSGDLELLTRQFKTLGTIGHDISDHKDPLFITQSKELAYFWANEKAHTRSVYMKSDEQPVVFELNLPEDLQQQVTTDAGGAALVLEPGNLYLLWLGELYDACGISKPDIDPLRGDRMDYLNKLGLAYLSAPVAPEHLLLLQPN</sequence>
<dbReference type="RefSeq" id="WP_228344887.1">
    <property type="nucleotide sequence ID" value="NZ_CP046056.1"/>
</dbReference>
<gene>
    <name evidence="1" type="ORF">GJQ55_10265</name>
</gene>
<dbReference type="Proteomes" id="UP000596074">
    <property type="component" value="Chromosome"/>
</dbReference>